<sequence>MKSTKKPGRPTEYDPARNAMVKQLYALGAVDDEAIKALGVALSGCNEGGRARKSVAHWPETIYSAG</sequence>
<name>A0AAU8LVF6_9BACT</name>
<gene>
    <name evidence="1" type="ORF">Q3M24_21625</name>
</gene>
<organism evidence="1">
    <name type="scientific">Candidatus Electrothrix aestuarii</name>
    <dbReference type="NCBI Taxonomy" id="3062594"/>
    <lineage>
        <taxon>Bacteria</taxon>
        <taxon>Pseudomonadati</taxon>
        <taxon>Thermodesulfobacteriota</taxon>
        <taxon>Desulfobulbia</taxon>
        <taxon>Desulfobulbales</taxon>
        <taxon>Desulfobulbaceae</taxon>
        <taxon>Candidatus Electrothrix</taxon>
    </lineage>
</organism>
<dbReference type="EMBL" id="CP159373">
    <property type="protein sequence ID" value="XCN72853.1"/>
    <property type="molecule type" value="Genomic_DNA"/>
</dbReference>
<reference evidence="1" key="2">
    <citation type="submission" date="2024-06" db="EMBL/GenBank/DDBJ databases">
        <authorList>
            <person name="Plum-Jensen L.E."/>
            <person name="Schramm A."/>
            <person name="Marshall I.P.G."/>
        </authorList>
    </citation>
    <scope>NUCLEOTIDE SEQUENCE</scope>
    <source>
        <strain evidence="1">Rat1</strain>
    </source>
</reference>
<proteinExistence type="predicted"/>
<dbReference type="AlphaFoldDB" id="A0AAU8LVF6"/>
<reference evidence="1" key="1">
    <citation type="journal article" date="2024" name="Syst. Appl. Microbiol.">
        <title>First single-strain enrichments of Electrothrix cable bacteria, description of E. aestuarii sp. nov. and E. rattekaaiensis sp. nov., and proposal of a cable bacteria taxonomy following the rules of the SeqCode.</title>
        <authorList>
            <person name="Plum-Jensen L.E."/>
            <person name="Schramm A."/>
            <person name="Marshall I.P.G."/>
        </authorList>
    </citation>
    <scope>NUCLEOTIDE SEQUENCE</scope>
    <source>
        <strain evidence="1">Rat1</strain>
    </source>
</reference>
<protein>
    <submittedName>
        <fullName evidence="1">Uncharacterized protein</fullName>
    </submittedName>
</protein>
<accession>A0AAU8LVF6</accession>
<evidence type="ECO:0000313" key="1">
    <source>
        <dbReference type="EMBL" id="XCN72853.1"/>
    </source>
</evidence>
<dbReference type="KEGG" id="eaj:Q3M24_21625"/>